<evidence type="ECO:0000313" key="2">
    <source>
        <dbReference type="Proteomes" id="UP000832097"/>
    </source>
</evidence>
<name>A0ABY4C3C8_9MICO</name>
<sequence>MFYADADERFVGDIRGTLRSPRFADVQGVRIELFDAYMTADDHEPYVSGRPLLDFREYFGVERRRILMAWRPSAGVDYRLPDSREPQGIHGRIEVDFRCQHYGKALSIEQWDETCRYYIDNFPPVYQERWRARLGKAIHARSDFDTELRRWDDVLQHAEDI</sequence>
<reference evidence="1 2" key="1">
    <citation type="submission" date="2022-03" db="EMBL/GenBank/DDBJ databases">
        <title>Mucilaginibacter sp. isolated from the gut of Protaetia brevitarsis seulensis larvae.</title>
        <authorList>
            <person name="Won M."/>
            <person name="Kim S.-J."/>
            <person name="Kwon S.-W."/>
        </authorList>
    </citation>
    <scope>NUCLEOTIDE SEQUENCE [LARGE SCALE GENOMIC DNA]</scope>
    <source>
        <strain evidence="1 2">CFWR-12</strain>
    </source>
</reference>
<dbReference type="Proteomes" id="UP000832097">
    <property type="component" value="Chromosome"/>
</dbReference>
<accession>A0ABY4C3C8</accession>
<organism evidence="1 2">
    <name type="scientific">Agromyces larvae</name>
    <dbReference type="NCBI Taxonomy" id="2929802"/>
    <lineage>
        <taxon>Bacteria</taxon>
        <taxon>Bacillati</taxon>
        <taxon>Actinomycetota</taxon>
        <taxon>Actinomycetes</taxon>
        <taxon>Micrococcales</taxon>
        <taxon>Microbacteriaceae</taxon>
        <taxon>Agromyces</taxon>
    </lineage>
</organism>
<keyword evidence="2" id="KW-1185">Reference proteome</keyword>
<gene>
    <name evidence="1" type="ORF">MTO99_01460</name>
</gene>
<evidence type="ECO:0000313" key="1">
    <source>
        <dbReference type="EMBL" id="UOE44488.1"/>
    </source>
</evidence>
<dbReference type="EMBL" id="CP094528">
    <property type="protein sequence ID" value="UOE44488.1"/>
    <property type="molecule type" value="Genomic_DNA"/>
</dbReference>
<proteinExistence type="predicted"/>
<protein>
    <submittedName>
        <fullName evidence="1">Uncharacterized protein</fullName>
    </submittedName>
</protein>